<proteinExistence type="predicted"/>
<keyword evidence="1" id="KW-0863">Zinc-finger</keyword>
<accession>A0A166AT11</accession>
<dbReference type="AlphaFoldDB" id="A0A166AT11"/>
<feature type="domain" description="C2H2-type" evidence="3">
    <location>
        <begin position="53"/>
        <end position="83"/>
    </location>
</feature>
<keyword evidence="1" id="KW-0862">Zinc</keyword>
<dbReference type="PROSITE" id="PS50157">
    <property type="entry name" value="ZINC_FINGER_C2H2_2"/>
    <property type="match status" value="2"/>
</dbReference>
<dbReference type="SMART" id="SM00355">
    <property type="entry name" value="ZnF_C2H2"/>
    <property type="match status" value="2"/>
</dbReference>
<name>A0A166AT11_EXIGL</name>
<evidence type="ECO:0000256" key="1">
    <source>
        <dbReference type="PROSITE-ProRule" id="PRU00042"/>
    </source>
</evidence>
<dbReference type="EMBL" id="KV425966">
    <property type="protein sequence ID" value="KZV94889.1"/>
    <property type="molecule type" value="Genomic_DNA"/>
</dbReference>
<gene>
    <name evidence="4" type="ORF">EXIGLDRAFT_736298</name>
</gene>
<sequence length="107" mass="11802">MDIVTSSSTLHPPPPHSAPASPRLYVCGYCARTFVRKSTYMTHENTHTHTTSYVCTYPGCGRHYTVPGNAYRHIRVVHPGVSDSVRKHVKPIHGAQPSRPGSSDSYV</sequence>
<reference evidence="4 5" key="1">
    <citation type="journal article" date="2016" name="Mol. Biol. Evol.">
        <title>Comparative Genomics of Early-Diverging Mushroom-Forming Fungi Provides Insights into the Origins of Lignocellulose Decay Capabilities.</title>
        <authorList>
            <person name="Nagy L.G."/>
            <person name="Riley R."/>
            <person name="Tritt A."/>
            <person name="Adam C."/>
            <person name="Daum C."/>
            <person name="Floudas D."/>
            <person name="Sun H."/>
            <person name="Yadav J.S."/>
            <person name="Pangilinan J."/>
            <person name="Larsson K.H."/>
            <person name="Matsuura K."/>
            <person name="Barry K."/>
            <person name="Labutti K."/>
            <person name="Kuo R."/>
            <person name="Ohm R.A."/>
            <person name="Bhattacharya S.S."/>
            <person name="Shirouzu T."/>
            <person name="Yoshinaga Y."/>
            <person name="Martin F.M."/>
            <person name="Grigoriev I.V."/>
            <person name="Hibbett D.S."/>
        </authorList>
    </citation>
    <scope>NUCLEOTIDE SEQUENCE [LARGE SCALE GENOMIC DNA]</scope>
    <source>
        <strain evidence="4 5">HHB12029</strain>
    </source>
</reference>
<feature type="domain" description="C2H2-type" evidence="3">
    <location>
        <begin position="25"/>
        <end position="52"/>
    </location>
</feature>
<dbReference type="InParanoid" id="A0A166AT11"/>
<dbReference type="Gene3D" id="3.30.160.60">
    <property type="entry name" value="Classic Zinc Finger"/>
    <property type="match status" value="1"/>
</dbReference>
<feature type="region of interest" description="Disordered" evidence="2">
    <location>
        <begin position="1"/>
        <end position="20"/>
    </location>
</feature>
<feature type="compositionally biased region" description="Low complexity" evidence="2">
    <location>
        <begin position="1"/>
        <end position="10"/>
    </location>
</feature>
<keyword evidence="5" id="KW-1185">Reference proteome</keyword>
<dbReference type="InterPro" id="IPR036236">
    <property type="entry name" value="Znf_C2H2_sf"/>
</dbReference>
<dbReference type="Pfam" id="PF00096">
    <property type="entry name" value="zf-C2H2"/>
    <property type="match status" value="2"/>
</dbReference>
<evidence type="ECO:0000259" key="3">
    <source>
        <dbReference type="PROSITE" id="PS50157"/>
    </source>
</evidence>
<evidence type="ECO:0000256" key="2">
    <source>
        <dbReference type="SAM" id="MobiDB-lite"/>
    </source>
</evidence>
<evidence type="ECO:0000313" key="4">
    <source>
        <dbReference type="EMBL" id="KZV94889.1"/>
    </source>
</evidence>
<organism evidence="4 5">
    <name type="scientific">Exidia glandulosa HHB12029</name>
    <dbReference type="NCBI Taxonomy" id="1314781"/>
    <lineage>
        <taxon>Eukaryota</taxon>
        <taxon>Fungi</taxon>
        <taxon>Dikarya</taxon>
        <taxon>Basidiomycota</taxon>
        <taxon>Agaricomycotina</taxon>
        <taxon>Agaricomycetes</taxon>
        <taxon>Auriculariales</taxon>
        <taxon>Exidiaceae</taxon>
        <taxon>Exidia</taxon>
    </lineage>
</organism>
<dbReference type="SUPFAM" id="SSF57667">
    <property type="entry name" value="beta-beta-alpha zinc fingers"/>
    <property type="match status" value="1"/>
</dbReference>
<feature type="region of interest" description="Disordered" evidence="2">
    <location>
        <begin position="82"/>
        <end position="107"/>
    </location>
</feature>
<dbReference type="STRING" id="1314781.A0A166AT11"/>
<evidence type="ECO:0000313" key="5">
    <source>
        <dbReference type="Proteomes" id="UP000077266"/>
    </source>
</evidence>
<dbReference type="InterPro" id="IPR013087">
    <property type="entry name" value="Znf_C2H2_type"/>
</dbReference>
<keyword evidence="1" id="KW-0479">Metal-binding</keyword>
<dbReference type="Proteomes" id="UP000077266">
    <property type="component" value="Unassembled WGS sequence"/>
</dbReference>
<protein>
    <recommendedName>
        <fullName evidence="3">C2H2-type domain-containing protein</fullName>
    </recommendedName>
</protein>
<dbReference type="GO" id="GO:0008270">
    <property type="term" value="F:zinc ion binding"/>
    <property type="evidence" value="ECO:0007669"/>
    <property type="project" value="UniProtKB-KW"/>
</dbReference>
<dbReference type="PROSITE" id="PS00028">
    <property type="entry name" value="ZINC_FINGER_C2H2_1"/>
    <property type="match status" value="2"/>
</dbReference>